<dbReference type="PANTHER" id="PTHR11266">
    <property type="entry name" value="PEROXISOMAL MEMBRANE PROTEIN 2, PXMP2 MPV17"/>
    <property type="match status" value="1"/>
</dbReference>
<comment type="subcellular location">
    <subcellularLocation>
        <location evidence="1">Membrane</location>
        <topology evidence="1">Multi-pass membrane protein</topology>
    </subcellularLocation>
</comment>
<evidence type="ECO:0000313" key="7">
    <source>
        <dbReference type="EMBL" id="KAF9074562.1"/>
    </source>
</evidence>
<comment type="caution">
    <text evidence="7">The sequence shown here is derived from an EMBL/GenBank/DDBJ whole genome shotgun (WGS) entry which is preliminary data.</text>
</comment>
<evidence type="ECO:0000256" key="1">
    <source>
        <dbReference type="ARBA" id="ARBA00004141"/>
    </source>
</evidence>
<dbReference type="InterPro" id="IPR007248">
    <property type="entry name" value="Mpv17_PMP22"/>
</dbReference>
<dbReference type="GO" id="GO:0016020">
    <property type="term" value="C:membrane"/>
    <property type="evidence" value="ECO:0007669"/>
    <property type="project" value="UniProtKB-SubCell"/>
</dbReference>
<keyword evidence="5" id="KW-0472">Membrane</keyword>
<sequence>MATMILGIYSAAFAKRPMVTQSLTSAVIFGTGDVIAQQGIENKGLGNHDFARTARFVFYGSCLFGPVLTKWYQFINRRQFSSQLRAITYKVALDQLALAPFVTVPMFFGTMSILEGQPDEAIPRIKNAYTSTLARGWCLFIPAQIINFSLVPTSMRLLFHASIGLCWNTYLSFFNAKQRELLEEHNENPP</sequence>
<organism evidence="7 8">
    <name type="scientific">Rhodocollybia butyracea</name>
    <dbReference type="NCBI Taxonomy" id="206335"/>
    <lineage>
        <taxon>Eukaryota</taxon>
        <taxon>Fungi</taxon>
        <taxon>Dikarya</taxon>
        <taxon>Basidiomycota</taxon>
        <taxon>Agaricomycotina</taxon>
        <taxon>Agaricomycetes</taxon>
        <taxon>Agaricomycetidae</taxon>
        <taxon>Agaricales</taxon>
        <taxon>Marasmiineae</taxon>
        <taxon>Omphalotaceae</taxon>
        <taxon>Rhodocollybia</taxon>
    </lineage>
</organism>
<keyword evidence="8" id="KW-1185">Reference proteome</keyword>
<protein>
    <submittedName>
        <fullName evidence="7">Uncharacterized protein</fullName>
    </submittedName>
</protein>
<proteinExistence type="inferred from homology"/>
<evidence type="ECO:0000256" key="5">
    <source>
        <dbReference type="ARBA" id="ARBA00023136"/>
    </source>
</evidence>
<dbReference type="Pfam" id="PF04117">
    <property type="entry name" value="Mpv17_PMP22"/>
    <property type="match status" value="1"/>
</dbReference>
<comment type="similarity">
    <text evidence="2 6">Belongs to the peroxisomal membrane protein PXMP2/4 family.</text>
</comment>
<evidence type="ECO:0000256" key="4">
    <source>
        <dbReference type="ARBA" id="ARBA00022989"/>
    </source>
</evidence>
<reference evidence="7" key="1">
    <citation type="submission" date="2020-11" db="EMBL/GenBank/DDBJ databases">
        <authorList>
            <consortium name="DOE Joint Genome Institute"/>
            <person name="Ahrendt S."/>
            <person name="Riley R."/>
            <person name="Andreopoulos W."/>
            <person name="Labutti K."/>
            <person name="Pangilinan J."/>
            <person name="Ruiz-Duenas F.J."/>
            <person name="Barrasa J.M."/>
            <person name="Sanchez-Garcia M."/>
            <person name="Camarero S."/>
            <person name="Miyauchi S."/>
            <person name="Serrano A."/>
            <person name="Linde D."/>
            <person name="Babiker R."/>
            <person name="Drula E."/>
            <person name="Ayuso-Fernandez I."/>
            <person name="Pacheco R."/>
            <person name="Padilla G."/>
            <person name="Ferreira P."/>
            <person name="Barriuso J."/>
            <person name="Kellner H."/>
            <person name="Castanera R."/>
            <person name="Alfaro M."/>
            <person name="Ramirez L."/>
            <person name="Pisabarro A.G."/>
            <person name="Kuo A."/>
            <person name="Tritt A."/>
            <person name="Lipzen A."/>
            <person name="He G."/>
            <person name="Yan M."/>
            <person name="Ng V."/>
            <person name="Cullen D."/>
            <person name="Martin F."/>
            <person name="Rosso M.-N."/>
            <person name="Henrissat B."/>
            <person name="Hibbett D."/>
            <person name="Martinez A.T."/>
            <person name="Grigoriev I.V."/>
        </authorList>
    </citation>
    <scope>NUCLEOTIDE SEQUENCE</scope>
    <source>
        <strain evidence="7">AH 40177</strain>
    </source>
</reference>
<dbReference type="AlphaFoldDB" id="A0A9P5Q5Q1"/>
<accession>A0A9P5Q5Q1</accession>
<name>A0A9P5Q5Q1_9AGAR</name>
<dbReference type="EMBL" id="JADNRY010000012">
    <property type="protein sequence ID" value="KAF9074562.1"/>
    <property type="molecule type" value="Genomic_DNA"/>
</dbReference>
<evidence type="ECO:0000313" key="8">
    <source>
        <dbReference type="Proteomes" id="UP000772434"/>
    </source>
</evidence>
<evidence type="ECO:0000256" key="3">
    <source>
        <dbReference type="ARBA" id="ARBA00022692"/>
    </source>
</evidence>
<evidence type="ECO:0000256" key="6">
    <source>
        <dbReference type="RuleBase" id="RU363053"/>
    </source>
</evidence>
<keyword evidence="3" id="KW-0812">Transmembrane</keyword>
<gene>
    <name evidence="7" type="ORF">BDP27DRAFT_1316450</name>
</gene>
<dbReference type="OrthoDB" id="430207at2759"/>
<dbReference type="PANTHER" id="PTHR11266:SF17">
    <property type="entry name" value="PROTEIN MPV17"/>
    <property type="match status" value="1"/>
</dbReference>
<keyword evidence="4" id="KW-1133">Transmembrane helix</keyword>
<dbReference type="GO" id="GO:0005739">
    <property type="term" value="C:mitochondrion"/>
    <property type="evidence" value="ECO:0007669"/>
    <property type="project" value="TreeGrafter"/>
</dbReference>
<evidence type="ECO:0000256" key="2">
    <source>
        <dbReference type="ARBA" id="ARBA00006824"/>
    </source>
</evidence>
<dbReference type="Proteomes" id="UP000772434">
    <property type="component" value="Unassembled WGS sequence"/>
</dbReference>